<evidence type="ECO:0000313" key="3">
    <source>
        <dbReference type="Proteomes" id="UP000819052"/>
    </source>
</evidence>
<feature type="chain" id="PRO_5045145901" evidence="1">
    <location>
        <begin position="25"/>
        <end position="173"/>
    </location>
</feature>
<protein>
    <submittedName>
        <fullName evidence="2">DUF3016 domain-containing protein</fullName>
    </submittedName>
</protein>
<keyword evidence="1" id="KW-0732">Signal</keyword>
<feature type="signal peptide" evidence="1">
    <location>
        <begin position="1"/>
        <end position="24"/>
    </location>
</feature>
<proteinExistence type="predicted"/>
<evidence type="ECO:0000313" key="2">
    <source>
        <dbReference type="EMBL" id="NHZ43525.1"/>
    </source>
</evidence>
<name>A0ABX0MEZ2_9BURK</name>
<keyword evidence="3" id="KW-1185">Reference proteome</keyword>
<dbReference type="EMBL" id="VVIW01000020">
    <property type="protein sequence ID" value="NHZ43525.1"/>
    <property type="molecule type" value="Genomic_DNA"/>
</dbReference>
<dbReference type="Pfam" id="PF11454">
    <property type="entry name" value="DUF3016"/>
    <property type="match status" value="1"/>
</dbReference>
<sequence>MKTVLTKVVQASALAAVMAMPAMAATAAASVSYVEPDRFTDVPFTPWERERVLKQLTDHFDKLASSLPPGQEFKVEVLDVDLAGQTKPNFRGGQDLRVMNGGADWPRIHFRYSITEGGKVIKSGEEKLSNMQYLQRMNHYGNTELLRYEKQMLDDWFKQAMGVDPAAMRQATR</sequence>
<organism evidence="2 3">
    <name type="scientific">Massilia aquatica</name>
    <dbReference type="NCBI Taxonomy" id="2609000"/>
    <lineage>
        <taxon>Bacteria</taxon>
        <taxon>Pseudomonadati</taxon>
        <taxon>Pseudomonadota</taxon>
        <taxon>Betaproteobacteria</taxon>
        <taxon>Burkholderiales</taxon>
        <taxon>Oxalobacteraceae</taxon>
        <taxon>Telluria group</taxon>
        <taxon>Massilia</taxon>
    </lineage>
</organism>
<evidence type="ECO:0000256" key="1">
    <source>
        <dbReference type="SAM" id="SignalP"/>
    </source>
</evidence>
<dbReference type="InterPro" id="IPR021557">
    <property type="entry name" value="DUF3016"/>
</dbReference>
<gene>
    <name evidence="2" type="ORF">F1609_25615</name>
</gene>
<reference evidence="2 3" key="1">
    <citation type="submission" date="2019-09" db="EMBL/GenBank/DDBJ databases">
        <title>Taxonomy of Antarctic Massilia spp.: description of Massilia rubra sp. nov., Massilia aquatica sp. nov., Massilia mucilaginosa sp. nov., Massilia frigida sp. nov. isolated from streams, lakes and regoliths.</title>
        <authorList>
            <person name="Holochova P."/>
            <person name="Sedlacek I."/>
            <person name="Kralova S."/>
            <person name="Maslanova I."/>
            <person name="Busse H.-J."/>
            <person name="Stankova E."/>
            <person name="Vrbovska V."/>
            <person name="Kovarovic V."/>
            <person name="Bartak M."/>
            <person name="Svec P."/>
            <person name="Pantucek R."/>
        </authorList>
    </citation>
    <scope>NUCLEOTIDE SEQUENCE [LARGE SCALE GENOMIC DNA]</scope>
    <source>
        <strain evidence="2 3">CCM 8693</strain>
    </source>
</reference>
<dbReference type="RefSeq" id="WP_167079486.1">
    <property type="nucleotide sequence ID" value="NZ_VVIW01000020.1"/>
</dbReference>
<comment type="caution">
    <text evidence="2">The sequence shown here is derived from an EMBL/GenBank/DDBJ whole genome shotgun (WGS) entry which is preliminary data.</text>
</comment>
<accession>A0ABX0MEZ2</accession>
<dbReference type="Proteomes" id="UP000819052">
    <property type="component" value="Unassembled WGS sequence"/>
</dbReference>